<dbReference type="eggNOG" id="COG5368">
    <property type="taxonomic scope" value="Bacteria"/>
</dbReference>
<evidence type="ECO:0000313" key="3">
    <source>
        <dbReference type="EMBL" id="AHG89210.1"/>
    </source>
</evidence>
<dbReference type="Pfam" id="PF10091">
    <property type="entry name" value="Glycoamylase"/>
    <property type="match status" value="1"/>
</dbReference>
<evidence type="ECO:0000259" key="2">
    <source>
        <dbReference type="Pfam" id="PF10091"/>
    </source>
</evidence>
<dbReference type="InterPro" id="IPR016883">
    <property type="entry name" value="UCP028431"/>
</dbReference>
<feature type="domain" description="Glycoamylase-like" evidence="2">
    <location>
        <begin position="233"/>
        <end position="476"/>
    </location>
</feature>
<dbReference type="KEGG" id="gba:J421_1673"/>
<dbReference type="InterPro" id="IPR019282">
    <property type="entry name" value="Glycoamylase-like_cons_dom"/>
</dbReference>
<dbReference type="STRING" id="861299.J421_1673"/>
<dbReference type="Gene3D" id="1.50.10.140">
    <property type="match status" value="1"/>
</dbReference>
<dbReference type="InParanoid" id="W0RFW8"/>
<evidence type="ECO:0000313" key="4">
    <source>
        <dbReference type="Proteomes" id="UP000019151"/>
    </source>
</evidence>
<organism evidence="3 4">
    <name type="scientific">Gemmatirosa kalamazoonensis</name>
    <dbReference type="NCBI Taxonomy" id="861299"/>
    <lineage>
        <taxon>Bacteria</taxon>
        <taxon>Pseudomonadati</taxon>
        <taxon>Gemmatimonadota</taxon>
        <taxon>Gemmatimonadia</taxon>
        <taxon>Gemmatimonadales</taxon>
        <taxon>Gemmatimonadaceae</taxon>
        <taxon>Gemmatirosa</taxon>
    </lineage>
</organism>
<protein>
    <recommendedName>
        <fullName evidence="2">Glycoamylase-like domain-containing protein</fullName>
    </recommendedName>
</protein>
<dbReference type="PIRSF" id="PIRSF028431">
    <property type="entry name" value="UCP028431"/>
    <property type="match status" value="1"/>
</dbReference>
<sequence>MRGHGPRWRAAPRLALVAVALAGCAPTVPPTAAPPSATSSAPAYVPNATESSFLDTLSRRTFDWFWETTNPRNGLTPDRWPTKSFSSVAAVGFALTAYTIGVERGWVTREAARDRALTTLRFFWTAPQGDAPTGVTGYRGFFYHFLDMETGLRFQRVELSTIDTALLLGGVLVCREYFDRGDAAESEVRALADSIYQRVDWRWAENGRPLVSMGWHPEPGLGDHDAQGFIRTNWFGYTEAMLLYALAFGSPTHPVDPSAWTAWTATYRWDTFHGQEFVQFAPLFGHQYSQLFIDFRGIRDAYMRGKGIDYFENSRRAALSQRAYAIANPNGWRDYSADVWGLTASDGPLDSTFMLDGRTRTFHTYWARGAGADEINDDGTIAPTAIGGAVPFAPEVTIPSLLAMRRRYGDDVFGRYGFVDAFNPTLREPGPRFTQGRLVPGKGWVDVDHLGIDQGPILAMVENWRSDFVWRLMRKDPYIVRGLCRAGFTGGWLAGRC</sequence>
<keyword evidence="4" id="KW-1185">Reference proteome</keyword>
<dbReference type="OrthoDB" id="9778359at2"/>
<keyword evidence="1" id="KW-0732">Signal</keyword>
<dbReference type="RefSeq" id="WP_025410720.1">
    <property type="nucleotide sequence ID" value="NZ_CP007128.1"/>
</dbReference>
<gene>
    <name evidence="3" type="ORF">J421_1673</name>
</gene>
<feature type="chain" id="PRO_5004794936" description="Glycoamylase-like domain-containing protein" evidence="1">
    <location>
        <begin position="33"/>
        <end position="497"/>
    </location>
</feature>
<dbReference type="PROSITE" id="PS51257">
    <property type="entry name" value="PROKAR_LIPOPROTEIN"/>
    <property type="match status" value="1"/>
</dbReference>
<name>W0RFW8_9BACT</name>
<dbReference type="PATRIC" id="fig|861299.3.peg.1698"/>
<dbReference type="EMBL" id="CP007128">
    <property type="protein sequence ID" value="AHG89210.1"/>
    <property type="molecule type" value="Genomic_DNA"/>
</dbReference>
<dbReference type="Proteomes" id="UP000019151">
    <property type="component" value="Chromosome"/>
</dbReference>
<evidence type="ECO:0000256" key="1">
    <source>
        <dbReference type="SAM" id="SignalP"/>
    </source>
</evidence>
<dbReference type="HOGENOM" id="CLU_023287_0_1_0"/>
<reference evidence="3 4" key="1">
    <citation type="journal article" date="2014" name="Genome Announc.">
        <title>Genome Sequence and Methylome of Soil Bacterium Gemmatirosa kalamazoonensis KBS708T, a Member of the Rarely Cultivated Gemmatimonadetes Phylum.</title>
        <authorList>
            <person name="Debruyn J.M."/>
            <person name="Radosevich M."/>
            <person name="Wommack K.E."/>
            <person name="Polson S.W."/>
            <person name="Hauser L.J."/>
            <person name="Fawaz M.N."/>
            <person name="Korlach J."/>
            <person name="Tsai Y.C."/>
        </authorList>
    </citation>
    <scope>NUCLEOTIDE SEQUENCE [LARGE SCALE GENOMIC DNA]</scope>
    <source>
        <strain evidence="3 4">KBS708</strain>
    </source>
</reference>
<feature type="signal peptide" evidence="1">
    <location>
        <begin position="1"/>
        <end position="32"/>
    </location>
</feature>
<dbReference type="AlphaFoldDB" id="W0RFW8"/>
<proteinExistence type="predicted"/>
<accession>W0RFW8</accession>